<keyword evidence="1" id="KW-0436">Ligase</keyword>
<dbReference type="GO" id="GO:0004822">
    <property type="term" value="F:isoleucine-tRNA ligase activity"/>
    <property type="evidence" value="ECO:0007669"/>
    <property type="project" value="InterPro"/>
</dbReference>
<keyword evidence="5" id="KW-0030">Aminoacyl-tRNA synthetase</keyword>
<dbReference type="Proteomes" id="UP000095283">
    <property type="component" value="Unplaced"/>
</dbReference>
<feature type="transmembrane region" description="Helical" evidence="7">
    <location>
        <begin position="171"/>
        <end position="194"/>
    </location>
</feature>
<dbReference type="InterPro" id="IPR009080">
    <property type="entry name" value="tRNAsynth_Ia_anticodon-bd"/>
</dbReference>
<feature type="region of interest" description="Disordered" evidence="6">
    <location>
        <begin position="488"/>
        <end position="510"/>
    </location>
</feature>
<dbReference type="Gene3D" id="1.10.730.10">
    <property type="entry name" value="Isoleucyl-tRNA Synthetase, Domain 1"/>
    <property type="match status" value="1"/>
</dbReference>
<dbReference type="InterPro" id="IPR036388">
    <property type="entry name" value="WH-like_DNA-bd_sf"/>
</dbReference>
<dbReference type="SUPFAM" id="SSF56601">
    <property type="entry name" value="beta-lactamase/transpeptidase-like"/>
    <property type="match status" value="1"/>
</dbReference>
<keyword evidence="4" id="KW-0648">Protein biosynthesis</keyword>
<evidence type="ECO:0000259" key="8">
    <source>
        <dbReference type="Pfam" id="PF00144"/>
    </source>
</evidence>
<dbReference type="GO" id="GO:0005524">
    <property type="term" value="F:ATP binding"/>
    <property type="evidence" value="ECO:0007669"/>
    <property type="project" value="UniProtKB-KW"/>
</dbReference>
<name>A0A1I7XDQ3_HETBA</name>
<dbReference type="SUPFAM" id="SSF47323">
    <property type="entry name" value="Anticodon-binding domain of a subclass of class I aminoacyl-tRNA synthetases"/>
    <property type="match status" value="1"/>
</dbReference>
<keyword evidence="10" id="KW-1185">Reference proteome</keyword>
<dbReference type="PANTHER" id="PTHR42780">
    <property type="entry name" value="SOLEUCYL-TRNA SYNTHETASE"/>
    <property type="match status" value="1"/>
</dbReference>
<evidence type="ECO:0000256" key="3">
    <source>
        <dbReference type="ARBA" id="ARBA00022840"/>
    </source>
</evidence>
<reference evidence="11" key="1">
    <citation type="submission" date="2016-11" db="UniProtKB">
        <authorList>
            <consortium name="WormBaseParasite"/>
        </authorList>
    </citation>
    <scope>IDENTIFICATION</scope>
</reference>
<keyword evidence="3" id="KW-0067">ATP-binding</keyword>
<feature type="domain" description="Methionyl/Valyl/Leucyl/Isoleucyl-tRNA synthetase anticodon-binding" evidence="9">
    <location>
        <begin position="149"/>
        <end position="202"/>
    </location>
</feature>
<evidence type="ECO:0000256" key="1">
    <source>
        <dbReference type="ARBA" id="ARBA00022598"/>
    </source>
</evidence>
<dbReference type="WBParaSite" id="Hba_15779">
    <property type="protein sequence ID" value="Hba_15779"/>
    <property type="gene ID" value="Hba_15779"/>
</dbReference>
<keyword evidence="7" id="KW-1133">Transmembrane helix</keyword>
<accession>A0A1I7XDQ3</accession>
<dbReference type="InterPro" id="IPR023586">
    <property type="entry name" value="Ile-tRNA-ligase_type2"/>
</dbReference>
<evidence type="ECO:0000259" key="9">
    <source>
        <dbReference type="Pfam" id="PF08264"/>
    </source>
</evidence>
<dbReference type="PANTHER" id="PTHR42780:SF1">
    <property type="entry name" value="ISOLEUCINE--TRNA LIGASE, CYTOPLASMIC"/>
    <property type="match status" value="1"/>
</dbReference>
<dbReference type="InterPro" id="IPR012338">
    <property type="entry name" value="Beta-lactam/transpept-like"/>
</dbReference>
<dbReference type="Gene3D" id="3.40.710.10">
    <property type="entry name" value="DD-peptidase/beta-lactamase superfamily"/>
    <property type="match status" value="1"/>
</dbReference>
<keyword evidence="7" id="KW-0472">Membrane</keyword>
<evidence type="ECO:0000256" key="5">
    <source>
        <dbReference type="ARBA" id="ARBA00023146"/>
    </source>
</evidence>
<dbReference type="InterPro" id="IPR013155">
    <property type="entry name" value="M/V/L/I-tRNA-synth_anticd-bd"/>
</dbReference>
<dbReference type="AlphaFoldDB" id="A0A1I7XDQ3"/>
<dbReference type="SUPFAM" id="SSF50677">
    <property type="entry name" value="ValRS/IleRS/LeuRS editing domain"/>
    <property type="match status" value="1"/>
</dbReference>
<dbReference type="Pfam" id="PF08264">
    <property type="entry name" value="Anticodon_1"/>
    <property type="match status" value="1"/>
</dbReference>
<keyword evidence="2" id="KW-0547">Nucleotide-binding</keyword>
<dbReference type="Gene3D" id="1.10.10.10">
    <property type="entry name" value="Winged helix-like DNA-binding domain superfamily/Winged helix DNA-binding domain"/>
    <property type="match status" value="1"/>
</dbReference>
<evidence type="ECO:0000256" key="2">
    <source>
        <dbReference type="ARBA" id="ARBA00022741"/>
    </source>
</evidence>
<dbReference type="Pfam" id="PF00144">
    <property type="entry name" value="Beta-lactamase"/>
    <property type="match status" value="1"/>
</dbReference>
<evidence type="ECO:0000256" key="7">
    <source>
        <dbReference type="SAM" id="Phobius"/>
    </source>
</evidence>
<feature type="transmembrane region" description="Helical" evidence="7">
    <location>
        <begin position="299"/>
        <end position="321"/>
    </location>
</feature>
<dbReference type="GO" id="GO:0002161">
    <property type="term" value="F:aminoacyl-tRNA deacylase activity"/>
    <property type="evidence" value="ECO:0007669"/>
    <property type="project" value="InterPro"/>
</dbReference>
<dbReference type="InterPro" id="IPR001466">
    <property type="entry name" value="Beta-lactam-related"/>
</dbReference>
<proteinExistence type="predicted"/>
<dbReference type="Gene3D" id="3.90.740.10">
    <property type="entry name" value="Valyl/Leucyl/Isoleucyl-tRNA synthetase, editing domain"/>
    <property type="match status" value="2"/>
</dbReference>
<feature type="domain" description="Beta-lactamase-related" evidence="8">
    <location>
        <begin position="349"/>
        <end position="402"/>
    </location>
</feature>
<evidence type="ECO:0000313" key="10">
    <source>
        <dbReference type="Proteomes" id="UP000095283"/>
    </source>
</evidence>
<dbReference type="GO" id="GO:0006428">
    <property type="term" value="P:isoleucyl-tRNA aminoacylation"/>
    <property type="evidence" value="ECO:0007669"/>
    <property type="project" value="TreeGrafter"/>
</dbReference>
<protein>
    <submittedName>
        <fullName evidence="11">Isoleucine--tRNA ligase</fullName>
    </submittedName>
</protein>
<evidence type="ECO:0000256" key="6">
    <source>
        <dbReference type="SAM" id="MobiDB-lite"/>
    </source>
</evidence>
<dbReference type="InterPro" id="IPR009008">
    <property type="entry name" value="Val/Leu/Ile-tRNA-synth_edit"/>
</dbReference>
<keyword evidence="7" id="KW-0812">Transmembrane</keyword>
<sequence length="510" mass="58167">MVVAWTTTPWTLPSNLALCVHPDLYYISMQKYFGGFFPKLNHKIVKERGAFRILCNSFVTTDQGTGVVHQAPYFGENTIIAKDMKIVCPVDESGKYCDIFSTISYKKMLISICRFLANMVRMLFVFILSIHLSSEERIFDLVIACLLISDNCKVKMFLIKGEFGPEQQIHAIVALGRVLILIVRLMAPFAPFFCEFIWQNLKKFEILLYIVISIKVIFSFLKAEPNFRLLGMRLKGDQKCVMLWLVTDDSFNGITVSHGEKSVRIHLKTDTAELSSYRDLLYEVLFCFMLLYYKATKGYFYVLLAPIIFGPIISTLLSPYIHNNTVHGFVETKFNQVLDSFSFISHMIRANFGEGLEREGAAVAVYYRGKRVVHLWGGYADKEAGRLWMSSTRTVLFSATKVKKYSFRGLEAGDFDVNDRQRSGTPRTAKTGPLEALWNDNVSQKQGKLAEQLAVDKTTVSRRLHEMGKIREEKWIMYDNPKHIHSWVDPGQPTTSMPKPKKSLCASSGT</sequence>
<evidence type="ECO:0000313" key="11">
    <source>
        <dbReference type="WBParaSite" id="Hba_15779"/>
    </source>
</evidence>
<organism evidence="10 11">
    <name type="scientific">Heterorhabditis bacteriophora</name>
    <name type="common">Entomopathogenic nematode worm</name>
    <dbReference type="NCBI Taxonomy" id="37862"/>
    <lineage>
        <taxon>Eukaryota</taxon>
        <taxon>Metazoa</taxon>
        <taxon>Ecdysozoa</taxon>
        <taxon>Nematoda</taxon>
        <taxon>Chromadorea</taxon>
        <taxon>Rhabditida</taxon>
        <taxon>Rhabditina</taxon>
        <taxon>Rhabditomorpha</taxon>
        <taxon>Strongyloidea</taxon>
        <taxon>Heterorhabditidae</taxon>
        <taxon>Heterorhabditis</taxon>
    </lineage>
</organism>
<feature type="transmembrane region" description="Helical" evidence="7">
    <location>
        <begin position="115"/>
        <end position="132"/>
    </location>
</feature>
<evidence type="ECO:0000256" key="4">
    <source>
        <dbReference type="ARBA" id="ARBA00022917"/>
    </source>
</evidence>